<evidence type="ECO:0000313" key="3">
    <source>
        <dbReference type="Proteomes" id="UP000297703"/>
    </source>
</evidence>
<dbReference type="PANTHER" id="PTHR15646:SF5">
    <property type="entry name" value="LINKER FOR ACTIVATION OF T-CELLS FAMILY MEMBER 2"/>
    <property type="match status" value="1"/>
</dbReference>
<dbReference type="Proteomes" id="UP000297703">
    <property type="component" value="Unassembled WGS sequence"/>
</dbReference>
<reference evidence="2 3" key="1">
    <citation type="submission" date="2019-04" db="EMBL/GenBank/DDBJ databases">
        <title>Draft genome of the big-headed turtle Platysternon megacephalum.</title>
        <authorList>
            <person name="Gong S."/>
        </authorList>
    </citation>
    <scope>NUCLEOTIDE SEQUENCE [LARGE SCALE GENOMIC DNA]</scope>
    <source>
        <strain evidence="2">DO16091913</strain>
        <tissue evidence="2">Muscle</tissue>
    </source>
</reference>
<feature type="transmembrane region" description="Helical" evidence="1">
    <location>
        <begin position="6"/>
        <end position="26"/>
    </location>
</feature>
<protein>
    <submittedName>
        <fullName evidence="2">Putative ergosterol biosynthetic protein 28</fullName>
    </submittedName>
</protein>
<dbReference type="GO" id="GO:0019722">
    <property type="term" value="P:calcium-mediated signaling"/>
    <property type="evidence" value="ECO:0007669"/>
    <property type="project" value="TreeGrafter"/>
</dbReference>
<dbReference type="InterPro" id="IPR031428">
    <property type="entry name" value="LAT2"/>
</dbReference>
<name>A0A4D9F0G4_9SAUR</name>
<dbReference type="GO" id="GO:0005886">
    <property type="term" value="C:plasma membrane"/>
    <property type="evidence" value="ECO:0007669"/>
    <property type="project" value="TreeGrafter"/>
</dbReference>
<dbReference type="GO" id="GO:0042113">
    <property type="term" value="P:B cell activation"/>
    <property type="evidence" value="ECO:0007669"/>
    <property type="project" value="InterPro"/>
</dbReference>
<dbReference type="AlphaFoldDB" id="A0A4D9F0G4"/>
<gene>
    <name evidence="2" type="ORF">DR999_PMT03717</name>
</gene>
<comment type="caution">
    <text evidence="2">The sequence shown here is derived from an EMBL/GenBank/DDBJ whole genome shotgun (WGS) entry which is preliminary data.</text>
</comment>
<dbReference type="GO" id="GO:0050853">
    <property type="term" value="P:B cell receptor signaling pathway"/>
    <property type="evidence" value="ECO:0007669"/>
    <property type="project" value="TreeGrafter"/>
</dbReference>
<evidence type="ECO:0000256" key="1">
    <source>
        <dbReference type="SAM" id="Phobius"/>
    </source>
</evidence>
<reference evidence="2 3" key="2">
    <citation type="submission" date="2019-04" db="EMBL/GenBank/DDBJ databases">
        <title>The genome sequence of big-headed turtle.</title>
        <authorList>
            <person name="Gong S."/>
        </authorList>
    </citation>
    <scope>NUCLEOTIDE SEQUENCE [LARGE SCALE GENOMIC DNA]</scope>
    <source>
        <strain evidence="2">DO16091913</strain>
        <tissue evidence="2">Muscle</tissue>
    </source>
</reference>
<sequence length="192" mass="21705">MSQVELLWAVASLMLLGALVSMCMKCQHSVTKREKKLCKQRKLHENQLGFEVIRSYSIAVTRQDQIKLPDNIPVTRKTNERLQATGIDGDSAEPRYQNFLREDNQELDAAYVNPIATDYYNCGTFLRPPNEKEEDSCSYQNVVIGASNSTESDDVEDYENSASIKIWQQSNISESPDDYPDYVNADVAAVPN</sequence>
<dbReference type="PANTHER" id="PTHR15646">
    <property type="entry name" value="LINKER FOR ACTIVATION OF T-CELLS FAMILY MEMBER 2"/>
    <property type="match status" value="1"/>
</dbReference>
<accession>A0A4D9F0G4</accession>
<dbReference type="STRING" id="55544.A0A4D9F0G4"/>
<keyword evidence="1" id="KW-0812">Transmembrane</keyword>
<dbReference type="OrthoDB" id="9447847at2759"/>
<keyword evidence="1" id="KW-0472">Membrane</keyword>
<dbReference type="EMBL" id="QXTE01000018">
    <property type="protein sequence ID" value="TFK12888.1"/>
    <property type="molecule type" value="Genomic_DNA"/>
</dbReference>
<evidence type="ECO:0000313" key="2">
    <source>
        <dbReference type="EMBL" id="TFK12888.1"/>
    </source>
</evidence>
<organism evidence="2 3">
    <name type="scientific">Platysternon megacephalum</name>
    <name type="common">big-headed turtle</name>
    <dbReference type="NCBI Taxonomy" id="55544"/>
    <lineage>
        <taxon>Eukaryota</taxon>
        <taxon>Metazoa</taxon>
        <taxon>Chordata</taxon>
        <taxon>Craniata</taxon>
        <taxon>Vertebrata</taxon>
        <taxon>Euteleostomi</taxon>
        <taxon>Archelosauria</taxon>
        <taxon>Testudinata</taxon>
        <taxon>Testudines</taxon>
        <taxon>Cryptodira</taxon>
        <taxon>Durocryptodira</taxon>
        <taxon>Testudinoidea</taxon>
        <taxon>Platysternidae</taxon>
        <taxon>Platysternon</taxon>
    </lineage>
</organism>
<keyword evidence="1" id="KW-1133">Transmembrane helix</keyword>
<proteinExistence type="predicted"/>
<dbReference type="Pfam" id="PF15703">
    <property type="entry name" value="LAT2"/>
    <property type="match status" value="1"/>
</dbReference>
<keyword evidence="3" id="KW-1185">Reference proteome</keyword>